<dbReference type="InterPro" id="IPR017452">
    <property type="entry name" value="GPCR_Rhodpsn_7TM"/>
</dbReference>
<evidence type="ECO:0000256" key="10">
    <source>
        <dbReference type="SAM" id="Phobius"/>
    </source>
</evidence>
<proteinExistence type="inferred from homology"/>
<organism evidence="12">
    <name type="scientific">Homalodisca liturata</name>
    <dbReference type="NCBI Taxonomy" id="320908"/>
    <lineage>
        <taxon>Eukaryota</taxon>
        <taxon>Metazoa</taxon>
        <taxon>Ecdysozoa</taxon>
        <taxon>Arthropoda</taxon>
        <taxon>Hexapoda</taxon>
        <taxon>Insecta</taxon>
        <taxon>Pterygota</taxon>
        <taxon>Neoptera</taxon>
        <taxon>Paraneoptera</taxon>
        <taxon>Hemiptera</taxon>
        <taxon>Auchenorrhyncha</taxon>
        <taxon>Membracoidea</taxon>
        <taxon>Cicadellidae</taxon>
        <taxon>Cicadellinae</taxon>
        <taxon>Proconiini</taxon>
        <taxon>Homalodisca</taxon>
    </lineage>
</organism>
<evidence type="ECO:0000256" key="7">
    <source>
        <dbReference type="ARBA" id="ARBA00023170"/>
    </source>
</evidence>
<dbReference type="Pfam" id="PF00001">
    <property type="entry name" value="7tm_1"/>
    <property type="match status" value="1"/>
</dbReference>
<reference evidence="12" key="1">
    <citation type="submission" date="2015-11" db="EMBL/GenBank/DDBJ databases">
        <title>De novo transcriptome assembly of four potential Pierce s Disease insect vectors from Arizona vineyards.</title>
        <authorList>
            <person name="Tassone E.E."/>
        </authorList>
    </citation>
    <scope>NUCLEOTIDE SEQUENCE</scope>
</reference>
<feature type="non-terminal residue" evidence="12">
    <location>
        <position position="1"/>
    </location>
</feature>
<evidence type="ECO:0000313" key="12">
    <source>
        <dbReference type="EMBL" id="JAS69921.1"/>
    </source>
</evidence>
<protein>
    <recommendedName>
        <fullName evidence="11">G-protein coupled receptors family 1 profile domain-containing protein</fullName>
    </recommendedName>
</protein>
<keyword evidence="5 9" id="KW-0297">G-protein coupled receptor</keyword>
<dbReference type="CDD" id="cd14978">
    <property type="entry name" value="7tmA_FMRFamide_R-like"/>
    <property type="match status" value="1"/>
</dbReference>
<keyword evidence="4 10" id="KW-1133">Transmembrane helix</keyword>
<feature type="transmembrane region" description="Helical" evidence="10">
    <location>
        <begin position="220"/>
        <end position="241"/>
    </location>
</feature>
<dbReference type="GO" id="GO:0005886">
    <property type="term" value="C:plasma membrane"/>
    <property type="evidence" value="ECO:0007669"/>
    <property type="project" value="TreeGrafter"/>
</dbReference>
<comment type="subcellular location">
    <subcellularLocation>
        <location evidence="1">Membrane</location>
        <topology evidence="1">Multi-pass membrane protein</topology>
    </subcellularLocation>
</comment>
<evidence type="ECO:0000259" key="11">
    <source>
        <dbReference type="PROSITE" id="PS50262"/>
    </source>
</evidence>
<name>A0A1B6H5F3_9HEMI</name>
<dbReference type="EMBL" id="GECU01037785">
    <property type="protein sequence ID" value="JAS69921.1"/>
    <property type="molecule type" value="Transcribed_RNA"/>
</dbReference>
<dbReference type="GO" id="GO:0004930">
    <property type="term" value="F:G protein-coupled receptor activity"/>
    <property type="evidence" value="ECO:0007669"/>
    <property type="project" value="UniProtKB-KW"/>
</dbReference>
<dbReference type="AlphaFoldDB" id="A0A1B6H5F3"/>
<comment type="similarity">
    <text evidence="2 9">Belongs to the G-protein coupled receptor 1 family.</text>
</comment>
<dbReference type="PRINTS" id="PR00237">
    <property type="entry name" value="GPCRRHODOPSN"/>
</dbReference>
<evidence type="ECO:0000256" key="6">
    <source>
        <dbReference type="ARBA" id="ARBA00023136"/>
    </source>
</evidence>
<feature type="domain" description="G-protein coupled receptors family 1 profile" evidence="11">
    <location>
        <begin position="67"/>
        <end position="355"/>
    </location>
</feature>
<sequence>CVPRSSVMSWVTGLQTGRTTNGLDKLKACEMNGSDNGSLQEYMGTQRVLYGFQLYYTPLLVCLGTVGNTLSVFVFFATKLRKSSSSYYLSALAISDTGFLIALFVSWLNLIDVNLFNMPGICQLTVYLTQVCSFLSVWFVVAFTVERFIAVRYPLKRPSMCTVTRAKMVLSVLTLFTLSMCSPYLFISAPQWRPDPDSNSTLLVCSLVDHWMDLATTLNYIDFVVTLLIPFCLIVVLNTLISKTVWRLARVRRSMTNSGKTDTPVGFSVGPGSVKRPILARSQSKQSSSSQTKVTEMLLVVSSVFICLNLPSYAIRVWIFVTEAIQTETVNEVVILQHYFNLLFNTNFGINFALYCVSGQNFRRALVTLFCPRFRKRQDNTQVTVVSEYTRSVGSLYRRRTVTLNNGSWRDVHELMPITK</sequence>
<dbReference type="PANTHER" id="PTHR24243">
    <property type="entry name" value="G-PROTEIN COUPLED RECEPTOR"/>
    <property type="match status" value="1"/>
</dbReference>
<feature type="transmembrane region" description="Helical" evidence="10">
    <location>
        <begin position="297"/>
        <end position="319"/>
    </location>
</feature>
<feature type="transmembrane region" description="Helical" evidence="10">
    <location>
        <begin position="88"/>
        <end position="107"/>
    </location>
</feature>
<dbReference type="Gene3D" id="1.20.1070.10">
    <property type="entry name" value="Rhodopsin 7-helix transmembrane proteins"/>
    <property type="match status" value="1"/>
</dbReference>
<keyword evidence="8 9" id="KW-0807">Transducer</keyword>
<evidence type="ECO:0000256" key="2">
    <source>
        <dbReference type="ARBA" id="ARBA00010663"/>
    </source>
</evidence>
<dbReference type="PANTHER" id="PTHR24243:SF230">
    <property type="entry name" value="G-PROTEIN COUPLED RECEPTORS FAMILY 1 PROFILE DOMAIN-CONTAINING PROTEIN"/>
    <property type="match status" value="1"/>
</dbReference>
<keyword evidence="6 10" id="KW-0472">Membrane</keyword>
<evidence type="ECO:0000256" key="8">
    <source>
        <dbReference type="ARBA" id="ARBA00023224"/>
    </source>
</evidence>
<keyword evidence="3 9" id="KW-0812">Transmembrane</keyword>
<feature type="transmembrane region" description="Helical" evidence="10">
    <location>
        <begin position="127"/>
        <end position="145"/>
    </location>
</feature>
<dbReference type="PROSITE" id="PS50262">
    <property type="entry name" value="G_PROTEIN_RECEP_F1_2"/>
    <property type="match status" value="1"/>
</dbReference>
<keyword evidence="7 9" id="KW-0675">Receptor</keyword>
<dbReference type="SUPFAM" id="SSF81321">
    <property type="entry name" value="Family A G protein-coupled receptor-like"/>
    <property type="match status" value="1"/>
</dbReference>
<evidence type="ECO:0000256" key="5">
    <source>
        <dbReference type="ARBA" id="ARBA00023040"/>
    </source>
</evidence>
<accession>A0A1B6H5F3</accession>
<evidence type="ECO:0000256" key="1">
    <source>
        <dbReference type="ARBA" id="ARBA00004141"/>
    </source>
</evidence>
<dbReference type="PROSITE" id="PS00237">
    <property type="entry name" value="G_PROTEIN_RECEP_F1_1"/>
    <property type="match status" value="1"/>
</dbReference>
<feature type="transmembrane region" description="Helical" evidence="10">
    <location>
        <begin position="55"/>
        <end position="76"/>
    </location>
</feature>
<evidence type="ECO:0000256" key="4">
    <source>
        <dbReference type="ARBA" id="ARBA00022989"/>
    </source>
</evidence>
<feature type="transmembrane region" description="Helical" evidence="10">
    <location>
        <begin position="166"/>
        <end position="187"/>
    </location>
</feature>
<dbReference type="InterPro" id="IPR000276">
    <property type="entry name" value="GPCR_Rhodpsn"/>
</dbReference>
<feature type="transmembrane region" description="Helical" evidence="10">
    <location>
        <begin position="339"/>
        <end position="357"/>
    </location>
</feature>
<gene>
    <name evidence="12" type="ORF">g.23988</name>
</gene>
<evidence type="ECO:0000256" key="3">
    <source>
        <dbReference type="ARBA" id="ARBA00022692"/>
    </source>
</evidence>
<evidence type="ECO:0000256" key="9">
    <source>
        <dbReference type="RuleBase" id="RU000688"/>
    </source>
</evidence>